<evidence type="ECO:0000256" key="1">
    <source>
        <dbReference type="SAM" id="MobiDB-lite"/>
    </source>
</evidence>
<dbReference type="RefSeq" id="XP_002110435.1">
    <property type="nucleotide sequence ID" value="XM_002110399.1"/>
</dbReference>
<feature type="region of interest" description="Disordered" evidence="1">
    <location>
        <begin position="244"/>
        <end position="279"/>
    </location>
</feature>
<protein>
    <submittedName>
        <fullName evidence="2">Uncharacterized protein</fullName>
    </submittedName>
</protein>
<feature type="region of interest" description="Disordered" evidence="1">
    <location>
        <begin position="647"/>
        <end position="680"/>
    </location>
</feature>
<feature type="region of interest" description="Disordered" evidence="1">
    <location>
        <begin position="1"/>
        <end position="21"/>
    </location>
</feature>
<keyword evidence="3" id="KW-1185">Reference proteome</keyword>
<dbReference type="InterPro" id="IPR006885">
    <property type="entry name" value="NADH_UbQ_FeS_4_mit-like"/>
</dbReference>
<feature type="compositionally biased region" description="Basic and acidic residues" evidence="1">
    <location>
        <begin position="647"/>
        <end position="656"/>
    </location>
</feature>
<dbReference type="KEGG" id="tad:TRIADDRAFT_54431"/>
<dbReference type="GeneID" id="6752174"/>
<dbReference type="EMBL" id="DS985243">
    <property type="protein sequence ID" value="EDV26439.1"/>
    <property type="molecule type" value="Genomic_DNA"/>
</dbReference>
<feature type="compositionally biased region" description="Polar residues" evidence="1">
    <location>
        <begin position="265"/>
        <end position="279"/>
    </location>
</feature>
<dbReference type="Pfam" id="PF21030">
    <property type="entry name" value="WDR93"/>
    <property type="match status" value="1"/>
</dbReference>
<reference evidence="2 3" key="1">
    <citation type="journal article" date="2008" name="Nature">
        <title>The Trichoplax genome and the nature of placozoans.</title>
        <authorList>
            <person name="Srivastava M."/>
            <person name="Begovic E."/>
            <person name="Chapman J."/>
            <person name="Putnam N.H."/>
            <person name="Hellsten U."/>
            <person name="Kawashima T."/>
            <person name="Kuo A."/>
            <person name="Mitros T."/>
            <person name="Salamov A."/>
            <person name="Carpenter M.L."/>
            <person name="Signorovitch A.Y."/>
            <person name="Moreno M.A."/>
            <person name="Kamm K."/>
            <person name="Grimwood J."/>
            <person name="Schmutz J."/>
            <person name="Shapiro H."/>
            <person name="Grigoriev I.V."/>
            <person name="Buss L.W."/>
            <person name="Schierwater B."/>
            <person name="Dellaporta S.L."/>
            <person name="Rokhsar D.S."/>
        </authorList>
    </citation>
    <scope>NUCLEOTIDE SEQUENCE [LARGE SCALE GENOMIC DNA]</scope>
    <source>
        <strain evidence="2 3">Grell-BS-1999</strain>
    </source>
</reference>
<dbReference type="FunCoup" id="B3RS06">
    <property type="interactions" value="34"/>
</dbReference>
<dbReference type="Proteomes" id="UP000009022">
    <property type="component" value="Unassembled WGS sequence"/>
</dbReference>
<dbReference type="SUPFAM" id="SSF50978">
    <property type="entry name" value="WD40 repeat-like"/>
    <property type="match status" value="1"/>
</dbReference>
<dbReference type="OMA" id="MQERWIN"/>
<dbReference type="InterPro" id="IPR049547">
    <property type="entry name" value="WDR93_beta-prop"/>
</dbReference>
<dbReference type="HOGENOM" id="CLU_373995_0_0_1"/>
<dbReference type="STRING" id="10228.B3RS06"/>
<dbReference type="eggNOG" id="ENOG502QW2J">
    <property type="taxonomic scope" value="Eukaryota"/>
</dbReference>
<accession>B3RS06</accession>
<name>B3RS06_TRIAD</name>
<dbReference type="PANTHER" id="PTHR12219:SF17">
    <property type="entry name" value="WD REPEAT-CONTAINING PROTEIN 93"/>
    <property type="match status" value="1"/>
</dbReference>
<dbReference type="CTD" id="6752174"/>
<dbReference type="GO" id="GO:0022900">
    <property type="term" value="P:electron transport chain"/>
    <property type="evidence" value="ECO:0007669"/>
    <property type="project" value="InterPro"/>
</dbReference>
<proteinExistence type="predicted"/>
<dbReference type="AlphaFoldDB" id="B3RS06"/>
<dbReference type="GO" id="GO:0045271">
    <property type="term" value="C:respiratory chain complex I"/>
    <property type="evidence" value="ECO:0000318"/>
    <property type="project" value="GO_Central"/>
</dbReference>
<dbReference type="InParanoid" id="B3RS06"/>
<dbReference type="InterPro" id="IPR036322">
    <property type="entry name" value="WD40_repeat_dom_sf"/>
</dbReference>
<evidence type="ECO:0000313" key="2">
    <source>
        <dbReference type="EMBL" id="EDV26439.1"/>
    </source>
</evidence>
<dbReference type="InterPro" id="IPR015943">
    <property type="entry name" value="WD40/YVTN_repeat-like_dom_sf"/>
</dbReference>
<gene>
    <name evidence="2" type="ORF">TRIADDRAFT_54431</name>
</gene>
<evidence type="ECO:0000313" key="3">
    <source>
        <dbReference type="Proteomes" id="UP000009022"/>
    </source>
</evidence>
<dbReference type="PhylomeDB" id="B3RS06"/>
<dbReference type="OrthoDB" id="547231at2759"/>
<dbReference type="PANTHER" id="PTHR12219">
    <property type="entry name" value="NADH-UBIQUINONE OXIDOREDUCTASE"/>
    <property type="match status" value="1"/>
</dbReference>
<sequence length="743" mass="83200">MSKSKRPNREPTPPSRIDDVDRDDFFADPDMMFDELPQPFRTIDKILEGIFDDSWNIINKRQAEREAGTLKVPVPVYNGVRVGTTTEEPRCLAPSVDGNYVFLGHADGLVVLKPPSVLTLTSWDENGVLPVQLSTADMPGSIYLVTMLSNLGVGRVFALFKNRLFLLRIINDTDAAIITTMKLSSNGDFLGVGTQASKKYFFEVHRLPSDGWTRELTSANRQLLKHESKIISSAEQHVPQQLINNQDKPVPPPVQIVSQEAEGTPNPSQTQLEGQSNPTLNITTGAVPSRINFSKPTLLIRVKCSNTPTPCNGTNPAQALSAYNNSDFLTLGNGLIHSLSAQLLDQRRTDYDSLGFISQQDSEAEIRSVPTFHFLGPTKYQPNSLEGNQNEVAKPSSVVMWWSSCNQIFHYPLPKSGRVDKPDLVWPNGDVIINSTLSNDKTLLAVALKNGILVIWDVYHGLERKIIGFSKRGSIICMQFLLPGALNETKTMPKADPGSATFRTGPEGLIVACSDGSLCIIECEPDKSETAPIILAHPSEIPFYRILPLPNLPQLFITVQKNSEVIVHDARKRKRMCEIVMSKSYHLDNPRKEGELILAKGGRVVVMRGVKDDTMFTELEDVFAVYAIQLHLCLELGEYFAKIQKDNQGRQQDENVKNQTTGKDKKRNSRASKQNKESASIDEIEERLNSMLRERNAEQALRQARMQQRWSRLKTELRVISAIKHQAKRRDFLRKAFGVLDKY</sequence>
<dbReference type="Gene3D" id="2.130.10.10">
    <property type="entry name" value="YVTN repeat-like/Quinoprotein amine dehydrogenase"/>
    <property type="match status" value="1"/>
</dbReference>
<organism evidence="2 3">
    <name type="scientific">Trichoplax adhaerens</name>
    <name type="common">Trichoplax reptans</name>
    <dbReference type="NCBI Taxonomy" id="10228"/>
    <lineage>
        <taxon>Eukaryota</taxon>
        <taxon>Metazoa</taxon>
        <taxon>Placozoa</taxon>
        <taxon>Uniplacotomia</taxon>
        <taxon>Trichoplacea</taxon>
        <taxon>Trichoplacidae</taxon>
        <taxon>Trichoplax</taxon>
    </lineage>
</organism>